<dbReference type="PANTHER" id="PTHR42945">
    <property type="entry name" value="HISTIDINE BIOSYNTHESIS BIFUNCTIONAL PROTEIN"/>
    <property type="match status" value="1"/>
</dbReference>
<dbReference type="GO" id="GO:0004635">
    <property type="term" value="F:phosphoribosyl-AMP cyclohydrolase activity"/>
    <property type="evidence" value="ECO:0007669"/>
    <property type="project" value="UniProtKB-EC"/>
</dbReference>
<evidence type="ECO:0000256" key="5">
    <source>
        <dbReference type="ARBA" id="ARBA00022605"/>
    </source>
</evidence>
<dbReference type="Pfam" id="PF01502">
    <property type="entry name" value="PRA-CH"/>
    <property type="match status" value="1"/>
</dbReference>
<dbReference type="Gene3D" id="1.10.287.1080">
    <property type="entry name" value="MazG-like"/>
    <property type="match status" value="1"/>
</dbReference>
<dbReference type="SUPFAM" id="SSF101386">
    <property type="entry name" value="all-alpha NTP pyrophosphatases"/>
    <property type="match status" value="1"/>
</dbReference>
<dbReference type="SUPFAM" id="SSF51366">
    <property type="entry name" value="Ribulose-phoshate binding barrel"/>
    <property type="match status" value="1"/>
</dbReference>
<accession>A0A0F9Z254</accession>
<comment type="caution">
    <text evidence="12">The sequence shown here is derived from an EMBL/GenBank/DDBJ whole genome shotgun (WGS) entry which is preliminary data.</text>
</comment>
<evidence type="ECO:0000256" key="4">
    <source>
        <dbReference type="ARBA" id="ARBA00005204"/>
    </source>
</evidence>
<keyword evidence="9" id="KW-0368">Histidine biosynthesis</keyword>
<keyword evidence="10" id="KW-0511">Multifunctional enzyme</keyword>
<comment type="pathway">
    <text evidence="3">Amino-acid biosynthesis; L-histidine biosynthesis; L-histidine from 5-phospho-alpha-D-ribose 1-diphosphate: step 3/9.</text>
</comment>
<dbReference type="InterPro" id="IPR013785">
    <property type="entry name" value="Aldolase_TIM"/>
</dbReference>
<dbReference type="NCBIfam" id="TIGR03188">
    <property type="entry name" value="histidine_hisI"/>
    <property type="match status" value="1"/>
</dbReference>
<dbReference type="InterPro" id="IPR006062">
    <property type="entry name" value="His_biosynth"/>
</dbReference>
<evidence type="ECO:0000259" key="11">
    <source>
        <dbReference type="Pfam" id="PF01502"/>
    </source>
</evidence>
<evidence type="ECO:0000256" key="10">
    <source>
        <dbReference type="ARBA" id="ARBA00023268"/>
    </source>
</evidence>
<dbReference type="GO" id="GO:0000105">
    <property type="term" value="P:L-histidine biosynthetic process"/>
    <property type="evidence" value="ECO:0007669"/>
    <property type="project" value="UniProtKB-UniPathway"/>
</dbReference>
<dbReference type="EMBL" id="LAZR01000003">
    <property type="protein sequence ID" value="KKO11199.1"/>
    <property type="molecule type" value="Genomic_DNA"/>
</dbReference>
<keyword evidence="6" id="KW-0547">Nucleotide-binding</keyword>
<proteinExistence type="predicted"/>
<dbReference type="InterPro" id="IPR011060">
    <property type="entry name" value="RibuloseP-bd_barrel"/>
</dbReference>
<evidence type="ECO:0000256" key="7">
    <source>
        <dbReference type="ARBA" id="ARBA00022801"/>
    </source>
</evidence>
<dbReference type="Pfam" id="PF00977">
    <property type="entry name" value="His_biosynth"/>
    <property type="match status" value="1"/>
</dbReference>
<evidence type="ECO:0000256" key="8">
    <source>
        <dbReference type="ARBA" id="ARBA00022840"/>
    </source>
</evidence>
<comment type="catalytic activity">
    <reaction evidence="1">
        <text>1-(5-phospho-beta-D-ribosyl)-5'-AMP + H2O = 1-(5-phospho-beta-D-ribosyl)-5-[(5-phospho-beta-D-ribosylamino)methylideneamino]imidazole-4-carboxamide</text>
        <dbReference type="Rhea" id="RHEA:20049"/>
        <dbReference type="ChEBI" id="CHEBI:15377"/>
        <dbReference type="ChEBI" id="CHEBI:58435"/>
        <dbReference type="ChEBI" id="CHEBI:59457"/>
        <dbReference type="EC" id="3.5.4.19"/>
    </reaction>
</comment>
<evidence type="ECO:0000256" key="1">
    <source>
        <dbReference type="ARBA" id="ARBA00000024"/>
    </source>
</evidence>
<dbReference type="AlphaFoldDB" id="A0A0F9Z254"/>
<name>A0A0F9Z254_9ZZZZ</name>
<dbReference type="SUPFAM" id="SSF141734">
    <property type="entry name" value="HisI-like"/>
    <property type="match status" value="1"/>
</dbReference>
<evidence type="ECO:0000313" key="12">
    <source>
        <dbReference type="EMBL" id="KKO11199.1"/>
    </source>
</evidence>
<evidence type="ECO:0000256" key="2">
    <source>
        <dbReference type="ARBA" id="ARBA00001460"/>
    </source>
</evidence>
<dbReference type="GO" id="GO:0005524">
    <property type="term" value="F:ATP binding"/>
    <property type="evidence" value="ECO:0007669"/>
    <property type="project" value="UniProtKB-KW"/>
</dbReference>
<organism evidence="12">
    <name type="scientific">marine sediment metagenome</name>
    <dbReference type="NCBI Taxonomy" id="412755"/>
    <lineage>
        <taxon>unclassified sequences</taxon>
        <taxon>metagenomes</taxon>
        <taxon>ecological metagenomes</taxon>
    </lineage>
</organism>
<protein>
    <recommendedName>
        <fullName evidence="11">Phosphoribosyl-AMP cyclohydrolase domain-containing protein</fullName>
    </recommendedName>
</protein>
<evidence type="ECO:0000256" key="6">
    <source>
        <dbReference type="ARBA" id="ARBA00022741"/>
    </source>
</evidence>
<evidence type="ECO:0000256" key="9">
    <source>
        <dbReference type="ARBA" id="ARBA00023102"/>
    </source>
</evidence>
<dbReference type="InterPro" id="IPR002496">
    <property type="entry name" value="PRib_AMP_CycHydrolase_dom"/>
</dbReference>
<keyword evidence="5" id="KW-0028">Amino-acid biosynthesis</keyword>
<sequence length="422" mass="45779">MIIPSIDIMDGCAVQLVGGKDKAIDAGDPFPIAERFALAGEIAVIDLDAAIGNGDNRDLIARLVDRFPCRVGGGIRTRDRALEWLDAGARRIIIGTAAEPELLEALPRERVVVALDAYHGDVMVEGWRRPTGRNVLDRIAELKGLAGGFLVTWIEKEGRLTGVDLDKIAEVVRAAGDVRVTAAGGITTTDEIAEIDRLGADAQVGMALYTEQMDFAEAIVAPMRSDRPDGLWPTVIVDERGCALGLAYSDLDSVKAAVTGREGVYHSRTRGLWVKGQSSGNTQQLLRIDLDCDRDTLRFMVRQAGEGFCHHGSWTCWGDDRGLARLARRLLARAGQAPEGSYTKRLLDDPALLAAKLTEEANELIEADTPDDVAAEAADVIYFALVAMARAGVGLAEIEDVLQRREWRVTRRPGDAKTETNE</sequence>
<keyword evidence="8" id="KW-0067">ATP-binding</keyword>
<feature type="domain" description="Phosphoribosyl-AMP cyclohydrolase" evidence="11">
    <location>
        <begin position="246"/>
        <end position="317"/>
    </location>
</feature>
<dbReference type="FunFam" id="3.10.20.810:FF:000002">
    <property type="entry name" value="Histidine biosynthesis trifunctional protein"/>
    <property type="match status" value="1"/>
</dbReference>
<dbReference type="Pfam" id="PF01503">
    <property type="entry name" value="PRA-PH"/>
    <property type="match status" value="1"/>
</dbReference>
<dbReference type="InterPro" id="IPR038019">
    <property type="entry name" value="PRib_AMP_CycHydrolase_sf"/>
</dbReference>
<gene>
    <name evidence="12" type="ORF">LCGC14_0016750</name>
</gene>
<comment type="catalytic activity">
    <reaction evidence="2">
        <text>1-(5-phospho-beta-D-ribosyl)-ATP + H2O = 1-(5-phospho-beta-D-ribosyl)-5'-AMP + diphosphate + H(+)</text>
        <dbReference type="Rhea" id="RHEA:22828"/>
        <dbReference type="ChEBI" id="CHEBI:15377"/>
        <dbReference type="ChEBI" id="CHEBI:15378"/>
        <dbReference type="ChEBI" id="CHEBI:33019"/>
        <dbReference type="ChEBI" id="CHEBI:59457"/>
        <dbReference type="ChEBI" id="CHEBI:73183"/>
        <dbReference type="EC" id="3.6.1.31"/>
    </reaction>
</comment>
<keyword evidence="7" id="KW-0378">Hydrolase</keyword>
<dbReference type="InterPro" id="IPR021130">
    <property type="entry name" value="PRib-ATP_PPHydrolase-like"/>
</dbReference>
<evidence type="ECO:0000256" key="3">
    <source>
        <dbReference type="ARBA" id="ARBA00005169"/>
    </source>
</evidence>
<dbReference type="Gene3D" id="3.10.20.810">
    <property type="entry name" value="Phosphoribosyl-AMP cyclohydrolase"/>
    <property type="match status" value="1"/>
</dbReference>
<dbReference type="PANTHER" id="PTHR42945:SF1">
    <property type="entry name" value="HISTIDINE BIOSYNTHESIS BIFUNCTIONAL PROTEIN HIS7"/>
    <property type="match status" value="1"/>
</dbReference>
<dbReference type="InterPro" id="IPR008179">
    <property type="entry name" value="HisE"/>
</dbReference>
<reference evidence="12" key="1">
    <citation type="journal article" date="2015" name="Nature">
        <title>Complex archaea that bridge the gap between prokaryotes and eukaryotes.</title>
        <authorList>
            <person name="Spang A."/>
            <person name="Saw J.H."/>
            <person name="Jorgensen S.L."/>
            <person name="Zaremba-Niedzwiedzka K."/>
            <person name="Martijn J."/>
            <person name="Lind A.E."/>
            <person name="van Eijk R."/>
            <person name="Schleper C."/>
            <person name="Guy L."/>
            <person name="Ettema T.J."/>
        </authorList>
    </citation>
    <scope>NUCLEOTIDE SEQUENCE</scope>
</reference>
<dbReference type="GO" id="GO:0004636">
    <property type="term" value="F:phosphoribosyl-ATP diphosphatase activity"/>
    <property type="evidence" value="ECO:0007669"/>
    <property type="project" value="UniProtKB-EC"/>
</dbReference>
<dbReference type="UniPathway" id="UPA00031">
    <property type="reaction ID" value="UER00007"/>
</dbReference>
<dbReference type="CDD" id="cd11546">
    <property type="entry name" value="NTP-PPase_His4"/>
    <property type="match status" value="1"/>
</dbReference>
<dbReference type="Gene3D" id="3.20.20.70">
    <property type="entry name" value="Aldolase class I"/>
    <property type="match status" value="1"/>
</dbReference>
<comment type="pathway">
    <text evidence="4">Amino-acid biosynthesis; L-histidine biosynthesis; L-histidine from 5-phospho-alpha-D-ribose 1-diphosphate: step 2/9.</text>
</comment>